<dbReference type="Gene3D" id="1.10.1040.10">
    <property type="entry name" value="N-(1-d-carboxylethyl)-l-norvaline Dehydrogenase, domain 2"/>
    <property type="match status" value="1"/>
</dbReference>
<accession>A0A7C1XK32</accession>
<dbReference type="GO" id="GO:0051287">
    <property type="term" value="F:NAD binding"/>
    <property type="evidence" value="ECO:0007669"/>
    <property type="project" value="InterPro"/>
</dbReference>
<protein>
    <submittedName>
        <fullName evidence="5">NAD(P)-dependent oxidoreductase</fullName>
    </submittedName>
</protein>
<sequence length="291" mass="31175">MDVGFVGLGNMGRGMVQTLLRAGHRVVVWNRTPERVDEVVALGAVRAATPFEAAEVGVVFTMLADDAATEAVIAGPHGILAGLPRDGIHVASSTLSVRYSAELAERHRTRGQHYVAAPVFGRPDAAAQGALRLVVAGPQGAIERVRPLLTALGPQQFVIDEHPERAHAVKLAGNFLILSLVELLSEAMVLAEKAGVPRDRFFEVAGAVFSSPLVDRYGRTLLERRFDPPGFRLALGLKDIRLALDLAESTHTPLPIADLVRQHALEAMAHGQGERDFATLLRVVEAHAGLS</sequence>
<reference evidence="5" key="1">
    <citation type="journal article" date="2020" name="mSystems">
        <title>Genome- and Community-Level Interaction Insights into Carbon Utilization and Element Cycling Functions of Hydrothermarchaeota in Hydrothermal Sediment.</title>
        <authorList>
            <person name="Zhou Z."/>
            <person name="Liu Y."/>
            <person name="Xu W."/>
            <person name="Pan J."/>
            <person name="Luo Z.H."/>
            <person name="Li M."/>
        </authorList>
    </citation>
    <scope>NUCLEOTIDE SEQUENCE [LARGE SCALE GENOMIC DNA]</scope>
    <source>
        <strain evidence="5">SpSt-222</strain>
    </source>
</reference>
<name>A0A7C1XK32_THERO</name>
<dbReference type="SUPFAM" id="SSF51735">
    <property type="entry name" value="NAD(P)-binding Rossmann-fold domains"/>
    <property type="match status" value="1"/>
</dbReference>
<comment type="caution">
    <text evidence="5">The sequence shown here is derived from an EMBL/GenBank/DDBJ whole genome shotgun (WGS) entry which is preliminary data.</text>
</comment>
<evidence type="ECO:0000259" key="4">
    <source>
        <dbReference type="Pfam" id="PF14833"/>
    </source>
</evidence>
<dbReference type="EMBL" id="DSJL01000011">
    <property type="protein sequence ID" value="HEF66269.1"/>
    <property type="molecule type" value="Genomic_DNA"/>
</dbReference>
<dbReference type="AlphaFoldDB" id="A0A7C1XK32"/>
<dbReference type="GO" id="GO:0050661">
    <property type="term" value="F:NADP binding"/>
    <property type="evidence" value="ECO:0007669"/>
    <property type="project" value="InterPro"/>
</dbReference>
<dbReference type="InterPro" id="IPR029154">
    <property type="entry name" value="HIBADH-like_NADP-bd"/>
</dbReference>
<organism evidence="5">
    <name type="scientific">Thermomicrobium roseum</name>
    <dbReference type="NCBI Taxonomy" id="500"/>
    <lineage>
        <taxon>Bacteria</taxon>
        <taxon>Pseudomonadati</taxon>
        <taxon>Thermomicrobiota</taxon>
        <taxon>Thermomicrobia</taxon>
        <taxon>Thermomicrobiales</taxon>
        <taxon>Thermomicrobiaceae</taxon>
        <taxon>Thermomicrobium</taxon>
    </lineage>
</organism>
<dbReference type="InterPro" id="IPR015815">
    <property type="entry name" value="HIBADH-related"/>
</dbReference>
<dbReference type="SUPFAM" id="SSF48179">
    <property type="entry name" value="6-phosphogluconate dehydrogenase C-terminal domain-like"/>
    <property type="match status" value="1"/>
</dbReference>
<feature type="domain" description="3-hydroxyisobutyrate dehydrogenase-like NAD-binding" evidence="4">
    <location>
        <begin position="166"/>
        <end position="283"/>
    </location>
</feature>
<dbReference type="PANTHER" id="PTHR43580:SF2">
    <property type="entry name" value="CYTOKINE-LIKE NUCLEAR FACTOR N-PAC"/>
    <property type="match status" value="1"/>
</dbReference>
<gene>
    <name evidence="5" type="ORF">ENP47_11845</name>
</gene>
<dbReference type="InterPro" id="IPR036291">
    <property type="entry name" value="NAD(P)-bd_dom_sf"/>
</dbReference>
<keyword evidence="2" id="KW-0520">NAD</keyword>
<feature type="domain" description="6-phosphogluconate dehydrogenase NADP-binding" evidence="3">
    <location>
        <begin position="2"/>
        <end position="155"/>
    </location>
</feature>
<dbReference type="Gene3D" id="3.40.50.720">
    <property type="entry name" value="NAD(P)-binding Rossmann-like Domain"/>
    <property type="match status" value="1"/>
</dbReference>
<dbReference type="InterPro" id="IPR008927">
    <property type="entry name" value="6-PGluconate_DH-like_C_sf"/>
</dbReference>
<dbReference type="GO" id="GO:0016491">
    <property type="term" value="F:oxidoreductase activity"/>
    <property type="evidence" value="ECO:0007669"/>
    <property type="project" value="UniProtKB-KW"/>
</dbReference>
<dbReference type="InterPro" id="IPR006115">
    <property type="entry name" value="6PGDH_NADP-bd"/>
</dbReference>
<evidence type="ECO:0000259" key="3">
    <source>
        <dbReference type="Pfam" id="PF03446"/>
    </source>
</evidence>
<dbReference type="InterPro" id="IPR051265">
    <property type="entry name" value="HIBADH-related_NP60_sf"/>
</dbReference>
<dbReference type="PANTHER" id="PTHR43580">
    <property type="entry name" value="OXIDOREDUCTASE GLYR1-RELATED"/>
    <property type="match status" value="1"/>
</dbReference>
<dbReference type="Pfam" id="PF14833">
    <property type="entry name" value="NAD_binding_11"/>
    <property type="match status" value="1"/>
</dbReference>
<dbReference type="InterPro" id="IPR013328">
    <property type="entry name" value="6PGD_dom2"/>
</dbReference>
<evidence type="ECO:0000256" key="2">
    <source>
        <dbReference type="ARBA" id="ARBA00023027"/>
    </source>
</evidence>
<dbReference type="PIRSF" id="PIRSF000103">
    <property type="entry name" value="HIBADH"/>
    <property type="match status" value="1"/>
</dbReference>
<evidence type="ECO:0000256" key="1">
    <source>
        <dbReference type="ARBA" id="ARBA00023002"/>
    </source>
</evidence>
<dbReference type="Pfam" id="PF03446">
    <property type="entry name" value="NAD_binding_2"/>
    <property type="match status" value="1"/>
</dbReference>
<proteinExistence type="predicted"/>
<evidence type="ECO:0000313" key="5">
    <source>
        <dbReference type="EMBL" id="HEF66269.1"/>
    </source>
</evidence>
<keyword evidence="1" id="KW-0560">Oxidoreductase</keyword>